<evidence type="ECO:0000313" key="1">
    <source>
        <dbReference type="EMBL" id="MBK1670539.1"/>
    </source>
</evidence>
<name>A0ABS1DJ97_9PROT</name>
<sequence length="217" mass="23189">MNMESQTQSQSDVVPALTACLPTSAGRARLIHDATLTRPLRVRHNSGTKLPAEVYRALTQSLGAAAGFLDPLELNYLRADLAPQTRSAASLDGQRIGALPRLLYAHAAASEHLQDIELTLRLSLEAVPSTSTPTSLDTRSSVRAEDAALADPTVGKAVKTYADFVARTWARCVATAFGPWVLASGVRELRLVGGFVPDRRHQNAVLAGADIGRMARP</sequence>
<keyword evidence="2" id="KW-1185">Reference proteome</keyword>
<evidence type="ECO:0000313" key="2">
    <source>
        <dbReference type="Proteomes" id="UP001296873"/>
    </source>
</evidence>
<reference evidence="1 2" key="1">
    <citation type="journal article" date="2020" name="Microorganisms">
        <title>Osmotic Adaptation and Compatible Solute Biosynthesis of Phototrophic Bacteria as Revealed from Genome Analyses.</title>
        <authorList>
            <person name="Imhoff J.F."/>
            <person name="Rahn T."/>
            <person name="Kunzel S."/>
            <person name="Keller A."/>
            <person name="Neulinger S.C."/>
        </authorList>
    </citation>
    <scope>NUCLEOTIDE SEQUENCE [LARGE SCALE GENOMIC DNA]</scope>
    <source>
        <strain evidence="1 2">DSM 9895</strain>
    </source>
</reference>
<gene>
    <name evidence="1" type="ORF">CKO28_21185</name>
</gene>
<dbReference type="EMBL" id="NRRL01000099">
    <property type="protein sequence ID" value="MBK1670539.1"/>
    <property type="molecule type" value="Genomic_DNA"/>
</dbReference>
<proteinExistence type="predicted"/>
<organism evidence="1 2">
    <name type="scientific">Rhodovibrio sodomensis</name>
    <dbReference type="NCBI Taxonomy" id="1088"/>
    <lineage>
        <taxon>Bacteria</taxon>
        <taxon>Pseudomonadati</taxon>
        <taxon>Pseudomonadota</taxon>
        <taxon>Alphaproteobacteria</taxon>
        <taxon>Rhodospirillales</taxon>
        <taxon>Rhodovibrionaceae</taxon>
        <taxon>Rhodovibrio</taxon>
    </lineage>
</organism>
<comment type="caution">
    <text evidence="1">The sequence shown here is derived from an EMBL/GenBank/DDBJ whole genome shotgun (WGS) entry which is preliminary data.</text>
</comment>
<accession>A0ABS1DJ97</accession>
<dbReference type="Proteomes" id="UP001296873">
    <property type="component" value="Unassembled WGS sequence"/>
</dbReference>
<protein>
    <submittedName>
        <fullName evidence="1">Uncharacterized protein</fullName>
    </submittedName>
</protein>
<dbReference type="RefSeq" id="WP_200342903.1">
    <property type="nucleotide sequence ID" value="NZ_NRRL01000099.1"/>
</dbReference>